<feature type="region of interest" description="Disordered" evidence="1">
    <location>
        <begin position="38"/>
        <end position="58"/>
    </location>
</feature>
<evidence type="ECO:0000313" key="3">
    <source>
        <dbReference type="Proteomes" id="UP001152523"/>
    </source>
</evidence>
<feature type="region of interest" description="Disordered" evidence="1">
    <location>
        <begin position="74"/>
        <end position="134"/>
    </location>
</feature>
<evidence type="ECO:0000313" key="2">
    <source>
        <dbReference type="EMBL" id="CAH9108312.1"/>
    </source>
</evidence>
<accession>A0AAV0DV28</accession>
<dbReference type="InterPro" id="IPR038796">
    <property type="entry name" value="At1g76070-like"/>
</dbReference>
<name>A0AAV0DV28_9ASTE</name>
<dbReference type="Proteomes" id="UP001152523">
    <property type="component" value="Unassembled WGS sequence"/>
</dbReference>
<dbReference type="EMBL" id="CAMAPF010000146">
    <property type="protein sequence ID" value="CAH9108312.1"/>
    <property type="molecule type" value="Genomic_DNA"/>
</dbReference>
<sequence length="265" mass="29623">MPEAVNKASNKAKMITIWKLLPKSVAMSSFPQSLRPLFSPGGGHRHSNKRTEAADHHHLTKMTTIHCKKGFSGPIVSIIPPDARRKPSTQQQRHGEPTSPKVSCIGQIKRHKSKKKQEDKSSSSSGGDKEDFGRWSLTTIKQPFKEKPSSSSSYSLVGKHVLFHGRKSDASADKPQPMSLGQIKRFASGREISMLSEFTCPTQQLLQAQSSSGIVYCSDEEEEDQETTTSPPTKPPLQQQEPRKMEINLWKRRIMAQPKPLHIIH</sequence>
<proteinExistence type="predicted"/>
<dbReference type="AlphaFoldDB" id="A0AAV0DV28"/>
<organism evidence="2 3">
    <name type="scientific">Cuscuta epithymum</name>
    <dbReference type="NCBI Taxonomy" id="186058"/>
    <lineage>
        <taxon>Eukaryota</taxon>
        <taxon>Viridiplantae</taxon>
        <taxon>Streptophyta</taxon>
        <taxon>Embryophyta</taxon>
        <taxon>Tracheophyta</taxon>
        <taxon>Spermatophyta</taxon>
        <taxon>Magnoliopsida</taxon>
        <taxon>eudicotyledons</taxon>
        <taxon>Gunneridae</taxon>
        <taxon>Pentapetalae</taxon>
        <taxon>asterids</taxon>
        <taxon>lamiids</taxon>
        <taxon>Solanales</taxon>
        <taxon>Convolvulaceae</taxon>
        <taxon>Cuscuteae</taxon>
        <taxon>Cuscuta</taxon>
        <taxon>Cuscuta subgen. Cuscuta</taxon>
    </lineage>
</organism>
<gene>
    <name evidence="2" type="ORF">CEPIT_LOCUS18298</name>
</gene>
<dbReference type="PANTHER" id="PTHR34779">
    <property type="entry name" value="OS09G0542900 PROTEIN"/>
    <property type="match status" value="1"/>
</dbReference>
<feature type="compositionally biased region" description="Basic and acidic residues" evidence="1">
    <location>
        <begin position="116"/>
        <end position="133"/>
    </location>
</feature>
<protein>
    <submittedName>
        <fullName evidence="2">Uncharacterized protein</fullName>
    </submittedName>
</protein>
<reference evidence="2" key="1">
    <citation type="submission" date="2022-07" db="EMBL/GenBank/DDBJ databases">
        <authorList>
            <person name="Macas J."/>
            <person name="Novak P."/>
            <person name="Neumann P."/>
        </authorList>
    </citation>
    <scope>NUCLEOTIDE SEQUENCE</scope>
</reference>
<feature type="region of interest" description="Disordered" evidence="1">
    <location>
        <begin position="215"/>
        <end position="246"/>
    </location>
</feature>
<comment type="caution">
    <text evidence="2">The sequence shown here is derived from an EMBL/GenBank/DDBJ whole genome shotgun (WGS) entry which is preliminary data.</text>
</comment>
<keyword evidence="3" id="KW-1185">Reference proteome</keyword>
<evidence type="ECO:0000256" key="1">
    <source>
        <dbReference type="SAM" id="MobiDB-lite"/>
    </source>
</evidence>
<dbReference type="PANTHER" id="PTHR34779:SF1">
    <property type="entry name" value="OS09G0542900 PROTEIN"/>
    <property type="match status" value="1"/>
</dbReference>